<dbReference type="AlphaFoldDB" id="A0A1F6C149"/>
<feature type="transmembrane region" description="Helical" evidence="1">
    <location>
        <begin position="96"/>
        <end position="118"/>
    </location>
</feature>
<dbReference type="Proteomes" id="UP000178249">
    <property type="component" value="Unassembled WGS sequence"/>
</dbReference>
<proteinExistence type="predicted"/>
<evidence type="ECO:0000313" key="2">
    <source>
        <dbReference type="EMBL" id="OGG42925.1"/>
    </source>
</evidence>
<feature type="transmembrane region" description="Helical" evidence="1">
    <location>
        <begin position="33"/>
        <end position="56"/>
    </location>
</feature>
<protein>
    <submittedName>
        <fullName evidence="2">Uncharacterized protein</fullName>
    </submittedName>
</protein>
<keyword evidence="1" id="KW-0472">Membrane</keyword>
<keyword evidence="1" id="KW-1133">Transmembrane helix</keyword>
<feature type="transmembrane region" description="Helical" evidence="1">
    <location>
        <begin position="63"/>
        <end position="84"/>
    </location>
</feature>
<reference evidence="2 3" key="1">
    <citation type="journal article" date="2016" name="Nat. Commun.">
        <title>Thousands of microbial genomes shed light on interconnected biogeochemical processes in an aquifer system.</title>
        <authorList>
            <person name="Anantharaman K."/>
            <person name="Brown C.T."/>
            <person name="Hug L.A."/>
            <person name="Sharon I."/>
            <person name="Castelle C.J."/>
            <person name="Probst A.J."/>
            <person name="Thomas B.C."/>
            <person name="Singh A."/>
            <person name="Wilkins M.J."/>
            <person name="Karaoz U."/>
            <person name="Brodie E.L."/>
            <person name="Williams K.H."/>
            <person name="Hubbard S.S."/>
            <person name="Banfield J.F."/>
        </authorList>
    </citation>
    <scope>NUCLEOTIDE SEQUENCE [LARGE SCALE GENOMIC DNA]</scope>
</reference>
<comment type="caution">
    <text evidence="2">The sequence shown here is derived from an EMBL/GenBank/DDBJ whole genome shotgun (WGS) entry which is preliminary data.</text>
</comment>
<evidence type="ECO:0000313" key="3">
    <source>
        <dbReference type="Proteomes" id="UP000178249"/>
    </source>
</evidence>
<keyword evidence="1" id="KW-0812">Transmembrane</keyword>
<gene>
    <name evidence="2" type="ORF">A2841_02160</name>
</gene>
<accession>A0A1F6C149</accession>
<sequence>MAMVKRSTIFLAILFCFAAALWSALDRTLSSRIFYQPIIGILPFVFLMIWSGWIMARYGSYRILLVNVAVFSLVGTIPFFLMGVQDLKTWHLWEQVISWVTDAFLVFAVALIIGVIRIKFFKTVRPIKPQAGLSLGANDDQAATPH</sequence>
<evidence type="ECO:0000256" key="1">
    <source>
        <dbReference type="SAM" id="Phobius"/>
    </source>
</evidence>
<dbReference type="EMBL" id="MFKP01000061">
    <property type="protein sequence ID" value="OGG42925.1"/>
    <property type="molecule type" value="Genomic_DNA"/>
</dbReference>
<name>A0A1F6C149_9BACT</name>
<organism evidence="2 3">
    <name type="scientific">Candidatus Kaiserbacteria bacterium RIFCSPHIGHO2_01_FULL_48_10</name>
    <dbReference type="NCBI Taxonomy" id="1798476"/>
    <lineage>
        <taxon>Bacteria</taxon>
        <taxon>Candidatus Kaiseribacteriota</taxon>
    </lineage>
</organism>